<evidence type="ECO:0000313" key="13">
    <source>
        <dbReference type="EMBL" id="PPD58076.1"/>
    </source>
</evidence>
<dbReference type="CDD" id="cd00082">
    <property type="entry name" value="HisKA"/>
    <property type="match status" value="1"/>
</dbReference>
<dbReference type="GO" id="GO:0000156">
    <property type="term" value="F:phosphorelay response regulator activity"/>
    <property type="evidence" value="ECO:0007669"/>
    <property type="project" value="TreeGrafter"/>
</dbReference>
<dbReference type="AlphaFoldDB" id="A0A2P5P6Z2"/>
<dbReference type="InterPro" id="IPR013655">
    <property type="entry name" value="PAS_fold_3"/>
</dbReference>
<dbReference type="Pfam" id="PF08447">
    <property type="entry name" value="PAS_3"/>
    <property type="match status" value="1"/>
</dbReference>
<dbReference type="PRINTS" id="PR00344">
    <property type="entry name" value="BCTRLSENSOR"/>
</dbReference>
<dbReference type="RefSeq" id="WP_102331084.1">
    <property type="nucleotide sequence ID" value="NZ_CP058566.2"/>
</dbReference>
<dbReference type="Pfam" id="PF13426">
    <property type="entry name" value="PAS_9"/>
    <property type="match status" value="3"/>
</dbReference>
<dbReference type="InterPro" id="IPR036890">
    <property type="entry name" value="HATPase_C_sf"/>
</dbReference>
<dbReference type="InterPro" id="IPR050351">
    <property type="entry name" value="BphY/WalK/GraS-like"/>
</dbReference>
<evidence type="ECO:0000256" key="4">
    <source>
        <dbReference type="ARBA" id="ARBA00022553"/>
    </source>
</evidence>
<keyword evidence="8 13" id="KW-0418">Kinase</keyword>
<dbReference type="InterPro" id="IPR003594">
    <property type="entry name" value="HATPase_dom"/>
</dbReference>
<proteinExistence type="predicted"/>
<dbReference type="CDD" id="cd00130">
    <property type="entry name" value="PAS"/>
    <property type="match status" value="4"/>
</dbReference>
<dbReference type="OrthoDB" id="9801651at2"/>
<dbReference type="FunFam" id="3.30.565.10:FF:000006">
    <property type="entry name" value="Sensor histidine kinase WalK"/>
    <property type="match status" value="1"/>
</dbReference>
<dbReference type="PROSITE" id="PS50109">
    <property type="entry name" value="HIS_KIN"/>
    <property type="match status" value="1"/>
</dbReference>
<evidence type="ECO:0000256" key="9">
    <source>
        <dbReference type="ARBA" id="ARBA00022840"/>
    </source>
</evidence>
<dbReference type="PROSITE" id="PS50112">
    <property type="entry name" value="PAS"/>
    <property type="match status" value="2"/>
</dbReference>
<dbReference type="InterPro" id="IPR004358">
    <property type="entry name" value="Sig_transdc_His_kin-like_C"/>
</dbReference>
<dbReference type="SUPFAM" id="SSF47384">
    <property type="entry name" value="Homodimeric domain of signal transducing histidine kinase"/>
    <property type="match status" value="1"/>
</dbReference>
<evidence type="ECO:0000256" key="6">
    <source>
        <dbReference type="ARBA" id="ARBA00022692"/>
    </source>
</evidence>
<evidence type="ECO:0000256" key="2">
    <source>
        <dbReference type="ARBA" id="ARBA00004141"/>
    </source>
</evidence>
<dbReference type="Gene3D" id="3.30.450.20">
    <property type="entry name" value="PAS domain"/>
    <property type="match status" value="4"/>
</dbReference>
<keyword evidence="14" id="KW-1185">Reference proteome</keyword>
<dbReference type="InterPro" id="IPR001610">
    <property type="entry name" value="PAC"/>
</dbReference>
<keyword evidence="6" id="KW-0812">Transmembrane</keyword>
<dbReference type="InterPro" id="IPR003661">
    <property type="entry name" value="HisK_dim/P_dom"/>
</dbReference>
<dbReference type="NCBIfam" id="TIGR00229">
    <property type="entry name" value="sensory_box"/>
    <property type="match status" value="4"/>
</dbReference>
<sequence>MNAKRGKSNKSALDTLGLFEHPTISFVRGSIVYDKESKPIDYEILDVNDAFLKFTGLTKEKVIGRNSSNLFSGEGKVALPPLNLIVKTVESGKPQSVELFFESSKRWFSIAAYRPSADQFVAMFEDITDRKRSELSLKASEERFRLLFDLCNDGAMVHGMSTDGSPTPFIEVNVAACQRLGYTRDELLKMTPGDIDDKNSSGTTAIHKFMSDGRVVFEQTHVAKDGRRIPVEISSKLAEIEGKPFAISMVRDITDRKLDRERLEALVDLRTQELTEANRRLIAEIDERIKAEAELQKSEAYFRSLYEKLPVGYQSLNAEGYFLEVNPAWLQTMGYEREEVIGRKFCEFLIPEQVPLFLERFPIFKERGEVQTEFTMLRKNGSHALISVTGRIDYDPEGKVRKTHCLMLDITEQRRIEKELYRLASFPLVNPNPVMRCSPQGEILFANNASQPILECWNTRIGGTLPDYWRSQISEIFASGQMKDFEIVCGKRFFDLKVFPNLELGVLNIYALEITKRKQIAKDLEISEANYRMLFDKASDAMILWEIEADGAYRVREANRMALERYGYTKEEMLKLGGQDLNTPDSFKYTSDAVDQMKNTGYAVYELTHRTKDGRPIPSEVYGHAFELNGKQVVLSVIRDISERKRADAEKARYQAQLESMVEERTAALSAEIASRQKAEEAIKTLYEHERSLSQALKRQIDERIFFTRALVHELKTPLTPLLGSSEIMAKMTKEEPLGSLSRNIHSGALQLQRRIDQLLDLAKSEVGLLKLRLVPVDLLELIKDVAAYTTPAAAKKEIKFLLNLPDSMPKIQGEREYLNRLLLNLIDNAFKYTPKSGQVTIGATLEKEVITVEVVDTGIGISPEKLGRLFVPYSRVAADESKFAGLGLGLALCKTIIELHGGSIWIESPGHGTTVRFTLPVGQKRVKIVEEDPEQ</sequence>
<keyword evidence="7" id="KW-0547">Nucleotide-binding</keyword>
<comment type="subcellular location">
    <subcellularLocation>
        <location evidence="2">Membrane</location>
        <topology evidence="2">Multi-pass membrane protein</topology>
    </subcellularLocation>
</comment>
<evidence type="ECO:0000256" key="3">
    <source>
        <dbReference type="ARBA" id="ARBA00012438"/>
    </source>
</evidence>
<dbReference type="SUPFAM" id="SSF55785">
    <property type="entry name" value="PYP-like sensor domain (PAS domain)"/>
    <property type="match status" value="4"/>
</dbReference>
<evidence type="ECO:0000256" key="1">
    <source>
        <dbReference type="ARBA" id="ARBA00000085"/>
    </source>
</evidence>
<dbReference type="GO" id="GO:0016020">
    <property type="term" value="C:membrane"/>
    <property type="evidence" value="ECO:0007669"/>
    <property type="project" value="UniProtKB-SubCell"/>
</dbReference>
<dbReference type="PROSITE" id="PS50113">
    <property type="entry name" value="PAC"/>
    <property type="match status" value="1"/>
</dbReference>
<dbReference type="GO" id="GO:0030295">
    <property type="term" value="F:protein kinase activator activity"/>
    <property type="evidence" value="ECO:0007669"/>
    <property type="project" value="TreeGrafter"/>
</dbReference>
<evidence type="ECO:0000256" key="12">
    <source>
        <dbReference type="ARBA" id="ARBA00023136"/>
    </source>
</evidence>
<evidence type="ECO:0000256" key="11">
    <source>
        <dbReference type="ARBA" id="ARBA00023012"/>
    </source>
</evidence>
<dbReference type="GO" id="GO:0007234">
    <property type="term" value="P:osmosensory signaling via phosphorelay pathway"/>
    <property type="evidence" value="ECO:0007669"/>
    <property type="project" value="TreeGrafter"/>
</dbReference>
<dbReference type="SMART" id="SM00086">
    <property type="entry name" value="PAC"/>
    <property type="match status" value="3"/>
</dbReference>
<evidence type="ECO:0000256" key="7">
    <source>
        <dbReference type="ARBA" id="ARBA00022741"/>
    </source>
</evidence>
<keyword evidence="12" id="KW-0472">Membrane</keyword>
<protein>
    <recommendedName>
        <fullName evidence="3">histidine kinase</fullName>
        <ecNumber evidence="3">2.7.13.3</ecNumber>
    </recommendedName>
</protein>
<dbReference type="PANTHER" id="PTHR42878">
    <property type="entry name" value="TWO-COMPONENT HISTIDINE KINASE"/>
    <property type="match status" value="1"/>
</dbReference>
<keyword evidence="10" id="KW-1133">Transmembrane helix</keyword>
<evidence type="ECO:0000313" key="14">
    <source>
        <dbReference type="Proteomes" id="UP000235653"/>
    </source>
</evidence>
<dbReference type="InterPro" id="IPR035965">
    <property type="entry name" value="PAS-like_dom_sf"/>
</dbReference>
<dbReference type="Gene3D" id="1.10.287.130">
    <property type="match status" value="1"/>
</dbReference>
<organism evidence="13 14">
    <name type="scientific">Dehalogenimonas etheniformans</name>
    <dbReference type="NCBI Taxonomy" id="1536648"/>
    <lineage>
        <taxon>Bacteria</taxon>
        <taxon>Bacillati</taxon>
        <taxon>Chloroflexota</taxon>
        <taxon>Dehalococcoidia</taxon>
        <taxon>Dehalococcoidales</taxon>
        <taxon>Dehalococcoidaceae</taxon>
        <taxon>Dehalogenimonas</taxon>
    </lineage>
</organism>
<name>A0A2P5P6Z2_9CHLR</name>
<dbReference type="SMART" id="SM00388">
    <property type="entry name" value="HisKA"/>
    <property type="match status" value="1"/>
</dbReference>
<keyword evidence="4" id="KW-0597">Phosphoprotein</keyword>
<dbReference type="InterPro" id="IPR000014">
    <property type="entry name" value="PAS"/>
</dbReference>
<dbReference type="InterPro" id="IPR005467">
    <property type="entry name" value="His_kinase_dom"/>
</dbReference>
<keyword evidence="9" id="KW-0067">ATP-binding</keyword>
<comment type="caution">
    <text evidence="13">The sequence shown here is derived from an EMBL/GenBank/DDBJ whole genome shotgun (WGS) entry which is preliminary data.</text>
</comment>
<dbReference type="GO" id="GO:0000155">
    <property type="term" value="F:phosphorelay sensor kinase activity"/>
    <property type="evidence" value="ECO:0007669"/>
    <property type="project" value="InterPro"/>
</dbReference>
<dbReference type="EMBL" id="JQAN02000010">
    <property type="protein sequence ID" value="PPD58076.1"/>
    <property type="molecule type" value="Genomic_DNA"/>
</dbReference>
<keyword evidence="11" id="KW-0902">Two-component regulatory system</keyword>
<dbReference type="Proteomes" id="UP000235653">
    <property type="component" value="Unassembled WGS sequence"/>
</dbReference>
<dbReference type="SMART" id="SM00091">
    <property type="entry name" value="PAS"/>
    <property type="match status" value="5"/>
</dbReference>
<gene>
    <name evidence="13" type="ORF">JP09_007270</name>
</gene>
<dbReference type="InterPro" id="IPR036097">
    <property type="entry name" value="HisK_dim/P_sf"/>
</dbReference>
<evidence type="ECO:0000256" key="10">
    <source>
        <dbReference type="ARBA" id="ARBA00022989"/>
    </source>
</evidence>
<dbReference type="EC" id="2.7.13.3" evidence="3"/>
<comment type="catalytic activity">
    <reaction evidence="1">
        <text>ATP + protein L-histidine = ADP + protein N-phospho-L-histidine.</text>
        <dbReference type="EC" id="2.7.13.3"/>
    </reaction>
</comment>
<dbReference type="Pfam" id="PF02518">
    <property type="entry name" value="HATPase_c"/>
    <property type="match status" value="1"/>
</dbReference>
<dbReference type="SMART" id="SM00387">
    <property type="entry name" value="HATPase_c"/>
    <property type="match status" value="1"/>
</dbReference>
<dbReference type="InterPro" id="IPR000700">
    <property type="entry name" value="PAS-assoc_C"/>
</dbReference>
<keyword evidence="5" id="KW-0808">Transferase</keyword>
<dbReference type="Pfam" id="PF00512">
    <property type="entry name" value="HisKA"/>
    <property type="match status" value="1"/>
</dbReference>
<evidence type="ECO:0000256" key="5">
    <source>
        <dbReference type="ARBA" id="ARBA00022679"/>
    </source>
</evidence>
<dbReference type="SUPFAM" id="SSF55874">
    <property type="entry name" value="ATPase domain of HSP90 chaperone/DNA topoisomerase II/histidine kinase"/>
    <property type="match status" value="1"/>
</dbReference>
<evidence type="ECO:0000256" key="8">
    <source>
        <dbReference type="ARBA" id="ARBA00022777"/>
    </source>
</evidence>
<reference evidence="13 14" key="1">
    <citation type="journal article" date="2017" name="ISME J.">
        <title>Grape pomace compost harbors organohalide-respiring Dehalogenimonas species with novel reductive dehalogenase genes.</title>
        <authorList>
            <person name="Yang Y."/>
            <person name="Higgins S.A."/>
            <person name="Yan J."/>
            <person name="Simsir B."/>
            <person name="Chourey K."/>
            <person name="Iyer R."/>
            <person name="Hettich R.L."/>
            <person name="Baldwin B."/>
            <person name="Ogles D.M."/>
            <person name="Loffler F.E."/>
        </authorList>
    </citation>
    <scope>NUCLEOTIDE SEQUENCE [LARGE SCALE GENOMIC DNA]</scope>
    <source>
        <strain evidence="13 14">GP</strain>
    </source>
</reference>
<dbReference type="Gene3D" id="3.30.565.10">
    <property type="entry name" value="Histidine kinase-like ATPase, C-terminal domain"/>
    <property type="match status" value="1"/>
</dbReference>
<accession>A0A2P5P6Z2</accession>
<dbReference type="PANTHER" id="PTHR42878:SF7">
    <property type="entry name" value="SENSOR HISTIDINE KINASE GLRK"/>
    <property type="match status" value="1"/>
</dbReference>